<reference evidence="1" key="2">
    <citation type="journal article" date="2015" name="Fish Shellfish Immunol.">
        <title>Early steps in the European eel (Anguilla anguilla)-Vibrio vulnificus interaction in the gills: Role of the RtxA13 toxin.</title>
        <authorList>
            <person name="Callol A."/>
            <person name="Pajuelo D."/>
            <person name="Ebbesson L."/>
            <person name="Teles M."/>
            <person name="MacKenzie S."/>
            <person name="Amaro C."/>
        </authorList>
    </citation>
    <scope>NUCLEOTIDE SEQUENCE</scope>
</reference>
<name>A0A0E9SZQ5_ANGAN</name>
<accession>A0A0E9SZQ5</accession>
<evidence type="ECO:0000313" key="1">
    <source>
        <dbReference type="EMBL" id="JAH45993.1"/>
    </source>
</evidence>
<protein>
    <submittedName>
        <fullName evidence="1">Uncharacterized protein</fullName>
    </submittedName>
</protein>
<reference evidence="1" key="1">
    <citation type="submission" date="2014-11" db="EMBL/GenBank/DDBJ databases">
        <authorList>
            <person name="Amaro Gonzalez C."/>
        </authorList>
    </citation>
    <scope>NUCLEOTIDE SEQUENCE</scope>
</reference>
<dbReference type="EMBL" id="GBXM01062584">
    <property type="protein sequence ID" value="JAH45993.1"/>
    <property type="molecule type" value="Transcribed_RNA"/>
</dbReference>
<organism evidence="1">
    <name type="scientific">Anguilla anguilla</name>
    <name type="common">European freshwater eel</name>
    <name type="synonym">Muraena anguilla</name>
    <dbReference type="NCBI Taxonomy" id="7936"/>
    <lineage>
        <taxon>Eukaryota</taxon>
        <taxon>Metazoa</taxon>
        <taxon>Chordata</taxon>
        <taxon>Craniata</taxon>
        <taxon>Vertebrata</taxon>
        <taxon>Euteleostomi</taxon>
        <taxon>Actinopterygii</taxon>
        <taxon>Neopterygii</taxon>
        <taxon>Teleostei</taxon>
        <taxon>Anguilliformes</taxon>
        <taxon>Anguillidae</taxon>
        <taxon>Anguilla</taxon>
    </lineage>
</organism>
<proteinExistence type="predicted"/>
<dbReference type="AlphaFoldDB" id="A0A0E9SZQ5"/>
<sequence length="56" mass="6591">MMFTGGNFFPRDYKTDFNYTMSTPSGKFSVLQQVNDKCLSWLTSFPIPFKLNNYTY</sequence>